<feature type="signal peptide" evidence="1">
    <location>
        <begin position="1"/>
        <end position="19"/>
    </location>
</feature>
<sequence>MPLCCLLLKTSFKLLFVNGTQMCSFMLEETGVLKQRKFHTQVAKDICYAQLCVFSYVAAGTDQNCNIKEVT</sequence>
<proteinExistence type="predicted"/>
<gene>
    <name evidence="2" type="ORF">EB796_015031</name>
</gene>
<feature type="chain" id="PRO_5029488676" description="Secreted protein" evidence="1">
    <location>
        <begin position="20"/>
        <end position="71"/>
    </location>
</feature>
<dbReference type="EMBL" id="VXIV02002233">
    <property type="protein sequence ID" value="KAF6026662.1"/>
    <property type="molecule type" value="Genomic_DNA"/>
</dbReference>
<dbReference type="Proteomes" id="UP000593567">
    <property type="component" value="Unassembled WGS sequence"/>
</dbReference>
<evidence type="ECO:0000313" key="3">
    <source>
        <dbReference type="Proteomes" id="UP000593567"/>
    </source>
</evidence>
<accession>A0A7J7JJY6</accession>
<organism evidence="2 3">
    <name type="scientific">Bugula neritina</name>
    <name type="common">Brown bryozoan</name>
    <name type="synonym">Sertularia neritina</name>
    <dbReference type="NCBI Taxonomy" id="10212"/>
    <lineage>
        <taxon>Eukaryota</taxon>
        <taxon>Metazoa</taxon>
        <taxon>Spiralia</taxon>
        <taxon>Lophotrochozoa</taxon>
        <taxon>Bryozoa</taxon>
        <taxon>Gymnolaemata</taxon>
        <taxon>Cheilostomatida</taxon>
        <taxon>Flustrina</taxon>
        <taxon>Buguloidea</taxon>
        <taxon>Bugulidae</taxon>
        <taxon>Bugula</taxon>
    </lineage>
</organism>
<reference evidence="2" key="1">
    <citation type="submission" date="2020-06" db="EMBL/GenBank/DDBJ databases">
        <title>Draft genome of Bugula neritina, a colonial animal packing powerful symbionts and potential medicines.</title>
        <authorList>
            <person name="Rayko M."/>
        </authorList>
    </citation>
    <scope>NUCLEOTIDE SEQUENCE [LARGE SCALE GENOMIC DNA]</scope>
    <source>
        <strain evidence="2">Kwan_BN1</strain>
    </source>
</reference>
<keyword evidence="3" id="KW-1185">Reference proteome</keyword>
<comment type="caution">
    <text evidence="2">The sequence shown here is derived from an EMBL/GenBank/DDBJ whole genome shotgun (WGS) entry which is preliminary data.</text>
</comment>
<keyword evidence="1" id="KW-0732">Signal</keyword>
<dbReference type="OrthoDB" id="6282239at2759"/>
<evidence type="ECO:0000313" key="2">
    <source>
        <dbReference type="EMBL" id="KAF6026662.1"/>
    </source>
</evidence>
<dbReference type="AlphaFoldDB" id="A0A7J7JJY6"/>
<name>A0A7J7JJY6_BUGNE</name>
<evidence type="ECO:0000256" key="1">
    <source>
        <dbReference type="SAM" id="SignalP"/>
    </source>
</evidence>
<protein>
    <recommendedName>
        <fullName evidence="4">Secreted protein</fullName>
    </recommendedName>
</protein>
<evidence type="ECO:0008006" key="4">
    <source>
        <dbReference type="Google" id="ProtNLM"/>
    </source>
</evidence>